<feature type="transmembrane region" description="Helical" evidence="1">
    <location>
        <begin position="145"/>
        <end position="168"/>
    </location>
</feature>
<dbReference type="PIRSF" id="PIRSF016919">
    <property type="entry name" value="HupE_UreJ"/>
    <property type="match status" value="1"/>
</dbReference>
<feature type="transmembrane region" description="Helical" evidence="1">
    <location>
        <begin position="180"/>
        <end position="200"/>
    </location>
</feature>
<feature type="transmembrane region" description="Helical" evidence="1">
    <location>
        <begin position="92"/>
        <end position="109"/>
    </location>
</feature>
<feature type="chain" id="PRO_5021411490" description="HupE / UreJ protein" evidence="2">
    <location>
        <begin position="25"/>
        <end position="201"/>
    </location>
</feature>
<evidence type="ECO:0000313" key="3">
    <source>
        <dbReference type="EMBL" id="VIO65205.1"/>
    </source>
</evidence>
<keyword evidence="1" id="KW-0812">Transmembrane</keyword>
<dbReference type="RefSeq" id="WP_139857113.1">
    <property type="nucleotide sequence ID" value="NZ_CAADFC020000004.1"/>
</dbReference>
<keyword evidence="4" id="KW-1185">Reference proteome</keyword>
<dbReference type="Pfam" id="PF04955">
    <property type="entry name" value="HupE_UreJ"/>
    <property type="match status" value="1"/>
</dbReference>
<name>A0A508SRC3_9BRAD</name>
<feature type="transmembrane region" description="Helical" evidence="1">
    <location>
        <begin position="66"/>
        <end position="86"/>
    </location>
</feature>
<evidence type="ECO:0000256" key="1">
    <source>
        <dbReference type="SAM" id="Phobius"/>
    </source>
</evidence>
<keyword evidence="1" id="KW-1133">Transmembrane helix</keyword>
<evidence type="ECO:0000313" key="4">
    <source>
        <dbReference type="Proteomes" id="UP000328092"/>
    </source>
</evidence>
<protein>
    <recommendedName>
        <fullName evidence="5">HupE / UreJ protein</fullName>
    </recommendedName>
</protein>
<sequence length="201" mass="20263">MCSRILRTLPTAIVALALTQPAFAHDQVGVAGGLLSGLLHPATGIDHLIAMVAVGIWGAQLGAPAIWVLPITFPLVMAVGGVLGVLRIPLPMPEVVIAMSALILGLAVAIRLRLPFPAAAAVVAVFAIFHGHAHGAELPGSANPLAYGVGFVTATGLLHLCGIAIGTLTRWPAGERVIQGLGAGIAGLGCYFLAQGLGAFA</sequence>
<gene>
    <name evidence="3" type="ORF">CI1B_03020</name>
</gene>
<evidence type="ECO:0000256" key="2">
    <source>
        <dbReference type="SAM" id="SignalP"/>
    </source>
</evidence>
<accession>A0A508SRC3</accession>
<organism evidence="3 4">
    <name type="scientific">Bradyrhizobium ivorense</name>
    <dbReference type="NCBI Taxonomy" id="2511166"/>
    <lineage>
        <taxon>Bacteria</taxon>
        <taxon>Pseudomonadati</taxon>
        <taxon>Pseudomonadota</taxon>
        <taxon>Alphaproteobacteria</taxon>
        <taxon>Hyphomicrobiales</taxon>
        <taxon>Nitrobacteraceae</taxon>
        <taxon>Bradyrhizobium</taxon>
    </lineage>
</organism>
<evidence type="ECO:0008006" key="5">
    <source>
        <dbReference type="Google" id="ProtNLM"/>
    </source>
</evidence>
<feature type="transmembrane region" description="Helical" evidence="1">
    <location>
        <begin position="34"/>
        <end position="59"/>
    </location>
</feature>
<proteinExistence type="predicted"/>
<keyword evidence="2" id="KW-0732">Signal</keyword>
<feature type="signal peptide" evidence="2">
    <location>
        <begin position="1"/>
        <end position="24"/>
    </location>
</feature>
<dbReference type="Proteomes" id="UP000328092">
    <property type="component" value="Unassembled WGS sequence"/>
</dbReference>
<dbReference type="InterPro" id="IPR007038">
    <property type="entry name" value="HupE_UreJ"/>
</dbReference>
<comment type="caution">
    <text evidence="3">The sequence shown here is derived from an EMBL/GenBank/DDBJ whole genome shotgun (WGS) entry which is preliminary data.</text>
</comment>
<dbReference type="OrthoDB" id="9808192at2"/>
<dbReference type="AlphaFoldDB" id="A0A508SRC3"/>
<dbReference type="EMBL" id="CAADFC020000004">
    <property type="protein sequence ID" value="VIO65205.1"/>
    <property type="molecule type" value="Genomic_DNA"/>
</dbReference>
<reference evidence="3" key="1">
    <citation type="submission" date="2019-02" db="EMBL/GenBank/DDBJ databases">
        <authorList>
            <person name="Pothier F.J."/>
        </authorList>
    </citation>
    <scope>NUCLEOTIDE SEQUENCE</scope>
    <source>
        <strain evidence="3">CI-1B</strain>
    </source>
</reference>
<keyword evidence="1" id="KW-0472">Membrane</keyword>
<feature type="transmembrane region" description="Helical" evidence="1">
    <location>
        <begin position="116"/>
        <end position="133"/>
    </location>
</feature>